<sequence>MAPPSKRRKLSCELERSVMAEAQVEGMATSPAYSHGVEHIPHSHKTAHIPSKPRPVPQRIEEIHVKIQQQAVDSSQGFGIQRRQQGTGATSSEPTSSASSTAVDSASSTTEASSASDSSASSTNTPSLSATGSGSTTASVSTSATDGESSGSSTSATDTTASSSDVSEAAGTATSNISTDTSSGDAASGDAASGTGTLSTSDGTGLGLIGQTPTGATGASSTISATSGSNSTMTSSGSSTSTTGYTSSLSSSLSRNLTTSAIILQGSSTTFTSRTTIDLGSETSRSSTTSTSSSSRSNSLGDVVYLATLRNGNVRTLTRSSSSYATTFANGQVSTISPYSGSLEVSTFSDGAMSTYYQTVMATTDSNGQQSTLTSTAVTTADAGANQADGGGATSASTGSASDETSVTLSNKASDNTPPAGTIAGGVVGGAAGLAVILLIAMLFLRWYRRKAQLGHQALPPNTGMLSGEEVAGASGSPSQPGMAERAGLRPIIGAVPAMFRHQNRSREDSEPEPAERGFTRVSGRKLPSSFSPGMSSPPPTMPLTRTDRNLSSTSFYRDSAGFYGGEGVPDSPVAVRGSADSPPEEMTLSPGPQRQPTVHAGGPYTMMAPTSGPAPTSPRYPGDVSARSPPLTGTAATFDRSETPASLDPNRGSRFTEEV</sequence>
<reference evidence="3 4" key="1">
    <citation type="submission" date="2017-03" db="EMBL/GenBank/DDBJ databases">
        <title>Genomes of endolithic fungi from Antarctica.</title>
        <authorList>
            <person name="Coleine C."/>
            <person name="Masonjones S."/>
            <person name="Stajich J.E."/>
        </authorList>
    </citation>
    <scope>NUCLEOTIDE SEQUENCE [LARGE SCALE GENOMIC DNA]</scope>
    <source>
        <strain evidence="3 4">CCFEE 6315</strain>
    </source>
</reference>
<feature type="region of interest" description="Disordered" evidence="1">
    <location>
        <begin position="501"/>
        <end position="549"/>
    </location>
</feature>
<keyword evidence="4" id="KW-1185">Reference proteome</keyword>
<proteinExistence type="predicted"/>
<feature type="compositionally biased region" description="Low complexity" evidence="1">
    <location>
        <begin position="281"/>
        <end position="298"/>
    </location>
</feature>
<name>A0A4U0TQL0_9PEZI</name>
<feature type="compositionally biased region" description="Polar residues" evidence="1">
    <location>
        <begin position="404"/>
        <end position="419"/>
    </location>
</feature>
<organism evidence="3 4">
    <name type="scientific">Salinomyces thailandicus</name>
    <dbReference type="NCBI Taxonomy" id="706561"/>
    <lineage>
        <taxon>Eukaryota</taxon>
        <taxon>Fungi</taxon>
        <taxon>Dikarya</taxon>
        <taxon>Ascomycota</taxon>
        <taxon>Pezizomycotina</taxon>
        <taxon>Dothideomycetes</taxon>
        <taxon>Dothideomycetidae</taxon>
        <taxon>Mycosphaerellales</taxon>
        <taxon>Teratosphaeriaceae</taxon>
        <taxon>Salinomyces</taxon>
    </lineage>
</organism>
<dbReference type="OrthoDB" id="5421784at2759"/>
<feature type="region of interest" description="Disordered" evidence="1">
    <location>
        <begin position="384"/>
        <end position="419"/>
    </location>
</feature>
<feature type="compositionally biased region" description="Basic and acidic residues" evidence="1">
    <location>
        <begin position="505"/>
        <end position="519"/>
    </location>
</feature>
<keyword evidence="2" id="KW-0472">Membrane</keyword>
<gene>
    <name evidence="3" type="ORF">B0A50_06723</name>
</gene>
<feature type="compositionally biased region" description="Low complexity" evidence="1">
    <location>
        <begin position="178"/>
        <end position="203"/>
    </location>
</feature>
<feature type="region of interest" description="Disordered" evidence="1">
    <location>
        <begin position="562"/>
        <end position="660"/>
    </location>
</feature>
<feature type="compositionally biased region" description="Low complexity" evidence="1">
    <location>
        <begin position="89"/>
        <end position="170"/>
    </location>
</feature>
<keyword evidence="2" id="KW-0812">Transmembrane</keyword>
<feature type="region of interest" description="Disordered" evidence="1">
    <location>
        <begin position="279"/>
        <end position="298"/>
    </location>
</feature>
<evidence type="ECO:0000256" key="2">
    <source>
        <dbReference type="SAM" id="Phobius"/>
    </source>
</evidence>
<comment type="caution">
    <text evidence="3">The sequence shown here is derived from an EMBL/GenBank/DDBJ whole genome shotgun (WGS) entry which is preliminary data.</text>
</comment>
<feature type="compositionally biased region" description="Polar residues" evidence="1">
    <location>
        <begin position="67"/>
        <end position="88"/>
    </location>
</feature>
<protein>
    <submittedName>
        <fullName evidence="3">Uncharacterized protein</fullName>
    </submittedName>
</protein>
<accession>A0A4U0TQL0</accession>
<feature type="region of interest" description="Disordered" evidence="1">
    <location>
        <begin position="33"/>
        <end position="249"/>
    </location>
</feature>
<dbReference type="EMBL" id="NAJL01000044">
    <property type="protein sequence ID" value="TKA24403.1"/>
    <property type="molecule type" value="Genomic_DNA"/>
</dbReference>
<evidence type="ECO:0000313" key="3">
    <source>
        <dbReference type="EMBL" id="TKA24403.1"/>
    </source>
</evidence>
<feature type="compositionally biased region" description="Low complexity" evidence="1">
    <location>
        <begin position="384"/>
        <end position="403"/>
    </location>
</feature>
<evidence type="ECO:0000313" key="4">
    <source>
        <dbReference type="Proteomes" id="UP000308549"/>
    </source>
</evidence>
<keyword evidence="2" id="KW-1133">Transmembrane helix</keyword>
<feature type="transmembrane region" description="Helical" evidence="2">
    <location>
        <begin position="423"/>
        <end position="445"/>
    </location>
</feature>
<dbReference type="AlphaFoldDB" id="A0A4U0TQL0"/>
<feature type="compositionally biased region" description="Low complexity" evidence="1">
    <location>
        <begin position="212"/>
        <end position="249"/>
    </location>
</feature>
<evidence type="ECO:0000256" key="1">
    <source>
        <dbReference type="SAM" id="MobiDB-lite"/>
    </source>
</evidence>
<dbReference type="Proteomes" id="UP000308549">
    <property type="component" value="Unassembled WGS sequence"/>
</dbReference>